<dbReference type="InterPro" id="IPR029039">
    <property type="entry name" value="Flavoprotein-like_sf"/>
</dbReference>
<dbReference type="SUPFAM" id="SSF52218">
    <property type="entry name" value="Flavoproteins"/>
    <property type="match status" value="1"/>
</dbReference>
<dbReference type="InterPro" id="IPR008254">
    <property type="entry name" value="Flavodoxin/NO_synth"/>
</dbReference>
<dbReference type="Proteomes" id="UP000886833">
    <property type="component" value="Unassembled WGS sequence"/>
</dbReference>
<gene>
    <name evidence="2" type="ORF">IAB59_03160</name>
</gene>
<dbReference type="GO" id="GO:0016651">
    <property type="term" value="F:oxidoreductase activity, acting on NAD(P)H"/>
    <property type="evidence" value="ECO:0007669"/>
    <property type="project" value="UniProtKB-ARBA"/>
</dbReference>
<evidence type="ECO:0000313" key="3">
    <source>
        <dbReference type="Proteomes" id="UP000886833"/>
    </source>
</evidence>
<accession>A0A9D1GAY2</accession>
<dbReference type="PANTHER" id="PTHR39201">
    <property type="entry name" value="EXPORTED PROTEIN-RELATED"/>
    <property type="match status" value="1"/>
</dbReference>
<reference evidence="2" key="1">
    <citation type="submission" date="2020-10" db="EMBL/GenBank/DDBJ databases">
        <authorList>
            <person name="Gilroy R."/>
        </authorList>
    </citation>
    <scope>NUCLEOTIDE SEQUENCE</scope>
    <source>
        <strain evidence="2">CHK195-26880</strain>
    </source>
</reference>
<name>A0A9D1GAY2_9FIRM</name>
<dbReference type="Gene3D" id="3.40.50.360">
    <property type="match status" value="1"/>
</dbReference>
<protein>
    <recommendedName>
        <fullName evidence="1">Flavodoxin-like domain-containing protein</fullName>
    </recommendedName>
</protein>
<comment type="caution">
    <text evidence="2">The sequence shown here is derived from an EMBL/GenBank/DDBJ whole genome shotgun (WGS) entry which is preliminary data.</text>
</comment>
<evidence type="ECO:0000313" key="2">
    <source>
        <dbReference type="EMBL" id="HIT37463.1"/>
    </source>
</evidence>
<feature type="domain" description="Flavodoxin-like" evidence="1">
    <location>
        <begin position="3"/>
        <end position="82"/>
    </location>
</feature>
<dbReference type="Pfam" id="PF12682">
    <property type="entry name" value="Flavodoxin_4"/>
    <property type="match status" value="1"/>
</dbReference>
<dbReference type="EMBL" id="DVKQ01000041">
    <property type="protein sequence ID" value="HIT37463.1"/>
    <property type="molecule type" value="Genomic_DNA"/>
</dbReference>
<dbReference type="AlphaFoldDB" id="A0A9D1GAY2"/>
<dbReference type="PANTHER" id="PTHR39201:SF1">
    <property type="entry name" value="FLAVODOXIN-LIKE DOMAIN-CONTAINING PROTEIN"/>
    <property type="match status" value="1"/>
</dbReference>
<reference evidence="2" key="2">
    <citation type="journal article" date="2021" name="PeerJ">
        <title>Extensive microbial diversity within the chicken gut microbiome revealed by metagenomics and culture.</title>
        <authorList>
            <person name="Gilroy R."/>
            <person name="Ravi A."/>
            <person name="Getino M."/>
            <person name="Pursley I."/>
            <person name="Horton D.L."/>
            <person name="Alikhan N.F."/>
            <person name="Baker D."/>
            <person name="Gharbi K."/>
            <person name="Hall N."/>
            <person name="Watson M."/>
            <person name="Adriaenssens E.M."/>
            <person name="Foster-Nyarko E."/>
            <person name="Jarju S."/>
            <person name="Secka A."/>
            <person name="Antonio M."/>
            <person name="Oren A."/>
            <person name="Chaudhuri R.R."/>
            <person name="La Ragione R."/>
            <person name="Hildebrand F."/>
            <person name="Pallen M.J."/>
        </authorList>
    </citation>
    <scope>NUCLEOTIDE SEQUENCE</scope>
    <source>
        <strain evidence="2">CHK195-26880</strain>
    </source>
</reference>
<organism evidence="2 3">
    <name type="scientific">Candidatus Onthousia faecipullorum</name>
    <dbReference type="NCBI Taxonomy" id="2840887"/>
    <lineage>
        <taxon>Bacteria</taxon>
        <taxon>Bacillati</taxon>
        <taxon>Bacillota</taxon>
        <taxon>Bacilli</taxon>
        <taxon>Candidatus Onthousia</taxon>
    </lineage>
</organism>
<dbReference type="GO" id="GO:0010181">
    <property type="term" value="F:FMN binding"/>
    <property type="evidence" value="ECO:0007669"/>
    <property type="project" value="InterPro"/>
</dbReference>
<sequence length="82" mass="9287">MKKAIVYYSYSGNTKSIVDMIKEKVNADVFEIKPKTPYYTNYDVVVDLGQDEVNSNTLREIEDININLDNYDTVVLATLSSG</sequence>
<evidence type="ECO:0000259" key="1">
    <source>
        <dbReference type="PROSITE" id="PS50902"/>
    </source>
</evidence>
<proteinExistence type="predicted"/>
<dbReference type="PROSITE" id="PS50902">
    <property type="entry name" value="FLAVODOXIN_LIKE"/>
    <property type="match status" value="1"/>
</dbReference>